<reference evidence="3 4" key="2">
    <citation type="submission" date="2019-06" db="EMBL/GenBank/DDBJ databases">
        <title>Co-occurence of chitin degradation, pigmentation and bioactivity in marine Pseudoalteromonas.</title>
        <authorList>
            <person name="Sonnenschein E.C."/>
            <person name="Bech P.K."/>
        </authorList>
    </citation>
    <scope>NUCLEOTIDE SEQUENCE [LARGE SCALE GENOMIC DNA]</scope>
    <source>
        <strain evidence="4">S3790</strain>
        <strain evidence="2 3">S3895</strain>
    </source>
</reference>
<sequence>MENTIEELVALGKYLQSNFLSQAQVIDQANISEAAFDKLRAQGAVPKPSYQFGFSLSCHSYFGEHTVPNTQCAYYAQGCVDWINDIRHLSDKQAIYAYFKTEFLCEYEMLIIQGYVRNDVAKSMMLDTYINEQFHYFIAGTYGVCTRTGRVAEIVKKEVAIKTIQHLSGIDKLTEGEVITLQRAIDLLDEASAYFAPHEYAASSRAKYIDALRS</sequence>
<organism evidence="1 4">
    <name type="scientific">Pseudoalteromonas aurantia</name>
    <dbReference type="NCBI Taxonomy" id="43654"/>
    <lineage>
        <taxon>Bacteria</taxon>
        <taxon>Pseudomonadati</taxon>
        <taxon>Pseudomonadota</taxon>
        <taxon>Gammaproteobacteria</taxon>
        <taxon>Alteromonadales</taxon>
        <taxon>Pseudoalteromonadaceae</taxon>
        <taxon>Pseudoalteromonas</taxon>
    </lineage>
</organism>
<dbReference type="Pfam" id="PF19531">
    <property type="entry name" value="DUF6058"/>
    <property type="match status" value="1"/>
</dbReference>
<evidence type="ECO:0000313" key="1">
    <source>
        <dbReference type="EMBL" id="TMO66810.1"/>
    </source>
</evidence>
<protein>
    <submittedName>
        <fullName evidence="1">Uncharacterized protein</fullName>
    </submittedName>
</protein>
<name>A0A5S3V681_9GAMM</name>
<dbReference type="Proteomes" id="UP000307217">
    <property type="component" value="Unassembled WGS sequence"/>
</dbReference>
<dbReference type="EMBL" id="PNBW01000079">
    <property type="protein sequence ID" value="TMO72429.1"/>
    <property type="molecule type" value="Genomic_DNA"/>
</dbReference>
<dbReference type="EMBL" id="PNBX01000068">
    <property type="protein sequence ID" value="TMO66810.1"/>
    <property type="molecule type" value="Genomic_DNA"/>
</dbReference>
<reference evidence="1" key="3">
    <citation type="submission" date="2019-09" db="EMBL/GenBank/DDBJ databases">
        <title>Co-occurence of chitin degradation, pigmentation and bioactivity in marine Pseudoalteromonas.</title>
        <authorList>
            <person name="Sonnenschein E.C."/>
            <person name="Bech P.K."/>
        </authorList>
    </citation>
    <scope>NUCLEOTIDE SEQUENCE</scope>
    <source>
        <strain evidence="1">S3790</strain>
    </source>
</reference>
<reference evidence="3 4" key="1">
    <citation type="submission" date="2018-01" db="EMBL/GenBank/DDBJ databases">
        <authorList>
            <person name="Paulsen S."/>
            <person name="Gram L.K."/>
        </authorList>
    </citation>
    <scope>NUCLEOTIDE SEQUENCE [LARGE SCALE GENOMIC DNA]</scope>
    <source>
        <strain evidence="1 4">S3790</strain>
        <strain evidence="2 3">S3895</strain>
    </source>
</reference>
<comment type="caution">
    <text evidence="1">The sequence shown here is derived from an EMBL/GenBank/DDBJ whole genome shotgun (WGS) entry which is preliminary data.</text>
</comment>
<evidence type="ECO:0000313" key="2">
    <source>
        <dbReference type="EMBL" id="TMO72429.1"/>
    </source>
</evidence>
<proteinExistence type="predicted"/>
<keyword evidence="3" id="KW-1185">Reference proteome</keyword>
<dbReference type="RefSeq" id="WP_138592693.1">
    <property type="nucleotide sequence ID" value="NZ_PNBW01000079.1"/>
</dbReference>
<evidence type="ECO:0000313" key="4">
    <source>
        <dbReference type="Proteomes" id="UP000307217"/>
    </source>
</evidence>
<gene>
    <name evidence="1" type="ORF">CWC19_15445</name>
    <name evidence="2" type="ORF">CWC20_15305</name>
</gene>
<evidence type="ECO:0000313" key="3">
    <source>
        <dbReference type="Proteomes" id="UP000307164"/>
    </source>
</evidence>
<dbReference type="OrthoDB" id="7840905at2"/>
<dbReference type="AlphaFoldDB" id="A0A5S3V681"/>
<dbReference type="Proteomes" id="UP000307164">
    <property type="component" value="Unassembled WGS sequence"/>
</dbReference>
<dbReference type="InterPro" id="IPR045694">
    <property type="entry name" value="DUF6058"/>
</dbReference>
<accession>A0A5S3V681</accession>